<comment type="caution">
    <text evidence="1">The sequence shown here is derived from an EMBL/GenBank/DDBJ whole genome shotgun (WGS) entry which is preliminary data.</text>
</comment>
<protein>
    <submittedName>
        <fullName evidence="1">Uncharacterized protein</fullName>
    </submittedName>
</protein>
<name>A0ABV0R0E3_9TELE</name>
<sequence>MVETPFCDEERLQERCSAMLYLSMLTCHTIGILFPHISSKAPPDLRASKLGRRGCKWRQKPASRNHWAGLSSGDITPPSWNTAFYSWSPVADALRFWISSSESWIVALTT</sequence>
<evidence type="ECO:0000313" key="2">
    <source>
        <dbReference type="Proteomes" id="UP001434883"/>
    </source>
</evidence>
<keyword evidence="2" id="KW-1185">Reference proteome</keyword>
<gene>
    <name evidence="1" type="ORF">XENOCAPTIV_009529</name>
</gene>
<organism evidence="1 2">
    <name type="scientific">Xenoophorus captivus</name>
    <dbReference type="NCBI Taxonomy" id="1517983"/>
    <lineage>
        <taxon>Eukaryota</taxon>
        <taxon>Metazoa</taxon>
        <taxon>Chordata</taxon>
        <taxon>Craniata</taxon>
        <taxon>Vertebrata</taxon>
        <taxon>Euteleostomi</taxon>
        <taxon>Actinopterygii</taxon>
        <taxon>Neopterygii</taxon>
        <taxon>Teleostei</taxon>
        <taxon>Neoteleostei</taxon>
        <taxon>Acanthomorphata</taxon>
        <taxon>Ovalentaria</taxon>
        <taxon>Atherinomorphae</taxon>
        <taxon>Cyprinodontiformes</taxon>
        <taxon>Goodeidae</taxon>
        <taxon>Xenoophorus</taxon>
    </lineage>
</organism>
<accession>A0ABV0R0E3</accession>
<dbReference type="EMBL" id="JAHRIN010027352">
    <property type="protein sequence ID" value="MEQ2201237.1"/>
    <property type="molecule type" value="Genomic_DNA"/>
</dbReference>
<dbReference type="Proteomes" id="UP001434883">
    <property type="component" value="Unassembled WGS sequence"/>
</dbReference>
<reference evidence="1 2" key="1">
    <citation type="submission" date="2021-06" db="EMBL/GenBank/DDBJ databases">
        <authorList>
            <person name="Palmer J.M."/>
        </authorList>
    </citation>
    <scope>NUCLEOTIDE SEQUENCE [LARGE SCALE GENOMIC DNA]</scope>
    <source>
        <strain evidence="1 2">XC_2019</strain>
        <tissue evidence="1">Muscle</tissue>
    </source>
</reference>
<evidence type="ECO:0000313" key="1">
    <source>
        <dbReference type="EMBL" id="MEQ2201237.1"/>
    </source>
</evidence>
<proteinExistence type="predicted"/>